<evidence type="ECO:0000313" key="2">
    <source>
        <dbReference type="EMBL" id="SCY49610.1"/>
    </source>
</evidence>
<dbReference type="EMBL" id="FMVF01000006">
    <property type="protein sequence ID" value="SCY49610.1"/>
    <property type="molecule type" value="Genomic_DNA"/>
</dbReference>
<feature type="transmembrane region" description="Helical" evidence="1">
    <location>
        <begin position="130"/>
        <end position="151"/>
    </location>
</feature>
<reference evidence="2 3" key="1">
    <citation type="submission" date="2016-10" db="EMBL/GenBank/DDBJ databases">
        <authorList>
            <person name="de Groot N.N."/>
        </authorList>
    </citation>
    <scope>NUCLEOTIDE SEQUENCE [LARGE SCALE GENOMIC DNA]</scope>
    <source>
        <strain evidence="2 3">CGMCC 1.7031</strain>
    </source>
</reference>
<name>A0A1G5GEF6_9FLAO</name>
<feature type="transmembrane region" description="Helical" evidence="1">
    <location>
        <begin position="163"/>
        <end position="188"/>
    </location>
</feature>
<protein>
    <submittedName>
        <fullName evidence="2">Lysylphosphatidylglycerol synthase TM region</fullName>
    </submittedName>
</protein>
<gene>
    <name evidence="2" type="ORF">SAMN02927903_01538</name>
</gene>
<dbReference type="STRING" id="490189.SAMN02927903_01538"/>
<feature type="transmembrane region" description="Helical" evidence="1">
    <location>
        <begin position="258"/>
        <end position="275"/>
    </location>
</feature>
<dbReference type="OrthoDB" id="1121314at2"/>
<dbReference type="Proteomes" id="UP000199354">
    <property type="component" value="Unassembled WGS sequence"/>
</dbReference>
<keyword evidence="1" id="KW-1133">Transmembrane helix</keyword>
<keyword evidence="1" id="KW-0812">Transmembrane</keyword>
<sequence>MIAIPDKAKQFLVAAAKLLIVGGAFYFIYDQLAHNDKLEWQKFVDLFKKNWTIGGILFILSLSFINRFLEILKWQNLVGSFKKISIGEASKQVLAALTASIFTPNGIGEYAGKALYYEASQTKKILFLNLVNNGIQMLLSVVFGIFGLLYFNAHFGVITARTVGVIFAMFCGLIAASFFFKSFAIKGYSLEKIVHKISALPKKIHRKNIFLGLCRYLVFSHQYYFLFLAFEVDLPYWMLMSVIASMYFLASSLPTFQFFDFAVKGSVAVYFFSLLGVNEWIVIFISTLMWFLNVVLPVVIGSYYVLQFKTRRP</sequence>
<feature type="transmembrane region" description="Helical" evidence="1">
    <location>
        <begin position="281"/>
        <end position="306"/>
    </location>
</feature>
<feature type="transmembrane region" description="Helical" evidence="1">
    <location>
        <begin position="49"/>
        <end position="69"/>
    </location>
</feature>
<dbReference type="AlphaFoldDB" id="A0A1G5GEF6"/>
<organism evidence="2 3">
    <name type="scientific">Flavobacterium caeni</name>
    <dbReference type="NCBI Taxonomy" id="490189"/>
    <lineage>
        <taxon>Bacteria</taxon>
        <taxon>Pseudomonadati</taxon>
        <taxon>Bacteroidota</taxon>
        <taxon>Flavobacteriia</taxon>
        <taxon>Flavobacteriales</taxon>
        <taxon>Flavobacteriaceae</taxon>
        <taxon>Flavobacterium</taxon>
    </lineage>
</organism>
<dbReference type="RefSeq" id="WP_091141714.1">
    <property type="nucleotide sequence ID" value="NZ_FMVF01000006.1"/>
</dbReference>
<feature type="transmembrane region" description="Helical" evidence="1">
    <location>
        <begin position="209"/>
        <end position="228"/>
    </location>
</feature>
<proteinExistence type="predicted"/>
<feature type="transmembrane region" description="Helical" evidence="1">
    <location>
        <begin position="12"/>
        <end position="29"/>
    </location>
</feature>
<evidence type="ECO:0000313" key="3">
    <source>
        <dbReference type="Proteomes" id="UP000199354"/>
    </source>
</evidence>
<keyword evidence="3" id="KW-1185">Reference proteome</keyword>
<accession>A0A1G5GEF6</accession>
<evidence type="ECO:0000256" key="1">
    <source>
        <dbReference type="SAM" id="Phobius"/>
    </source>
</evidence>
<keyword evidence="1" id="KW-0472">Membrane</keyword>
<feature type="transmembrane region" description="Helical" evidence="1">
    <location>
        <begin position="234"/>
        <end position="251"/>
    </location>
</feature>